<dbReference type="Pfam" id="PF00881">
    <property type="entry name" value="Nitroreductase"/>
    <property type="match status" value="1"/>
</dbReference>
<keyword evidence="7" id="KW-0520">NAD</keyword>
<comment type="similarity">
    <text evidence="2">Belongs to the nitroreductase family.</text>
</comment>
<dbReference type="AlphaFoldDB" id="A0A5M9WY98"/>
<keyword evidence="5" id="KW-0521">NADP</keyword>
<evidence type="ECO:0000313" key="10">
    <source>
        <dbReference type="Proteomes" id="UP000323664"/>
    </source>
</evidence>
<dbReference type="PANTHER" id="PTHR43821:SF1">
    <property type="entry name" value="NAD(P)H NITROREDUCTASE YDJA-RELATED"/>
    <property type="match status" value="1"/>
</dbReference>
<evidence type="ECO:0000313" key="9">
    <source>
        <dbReference type="EMBL" id="KAA8786482.1"/>
    </source>
</evidence>
<dbReference type="PANTHER" id="PTHR43821">
    <property type="entry name" value="NAD(P)H NITROREDUCTASE YDJA-RELATED"/>
    <property type="match status" value="1"/>
</dbReference>
<dbReference type="CDD" id="cd02135">
    <property type="entry name" value="YdjA-like"/>
    <property type="match status" value="1"/>
</dbReference>
<reference evidence="9 10" key="1">
    <citation type="journal article" date="2019" name="J. Ind. Microbiol. Biotechnol.">
        <title>Paenibacillus amylolyticus 27C64 has a diverse set of carbohydrate-active enzymes and complete pectin deconstruction system.</title>
        <authorList>
            <person name="Keggi C."/>
            <person name="Doran-Peterson J."/>
        </authorList>
    </citation>
    <scope>NUCLEOTIDE SEQUENCE [LARGE SCALE GENOMIC DNA]</scope>
    <source>
        <strain evidence="9 10">27C64</strain>
    </source>
</reference>
<dbReference type="InterPro" id="IPR029479">
    <property type="entry name" value="Nitroreductase"/>
</dbReference>
<comment type="cofactor">
    <cofactor evidence="1">
        <name>FMN</name>
        <dbReference type="ChEBI" id="CHEBI:58210"/>
    </cofactor>
</comment>
<evidence type="ECO:0000256" key="2">
    <source>
        <dbReference type="ARBA" id="ARBA00007118"/>
    </source>
</evidence>
<keyword evidence="4" id="KW-0288">FMN</keyword>
<comment type="caution">
    <text evidence="9">The sequence shown here is derived from an EMBL/GenBank/DDBJ whole genome shotgun (WGS) entry which is preliminary data.</text>
</comment>
<dbReference type="EMBL" id="RIAS01000014">
    <property type="protein sequence ID" value="KAA8786482.1"/>
    <property type="molecule type" value="Genomic_DNA"/>
</dbReference>
<keyword evidence="6" id="KW-0560">Oxidoreductase</keyword>
<dbReference type="Proteomes" id="UP000323664">
    <property type="component" value="Unassembled WGS sequence"/>
</dbReference>
<evidence type="ECO:0000256" key="5">
    <source>
        <dbReference type="ARBA" id="ARBA00022857"/>
    </source>
</evidence>
<accession>A0A5M9WY98</accession>
<evidence type="ECO:0000256" key="3">
    <source>
        <dbReference type="ARBA" id="ARBA00022630"/>
    </source>
</evidence>
<dbReference type="InterPro" id="IPR000415">
    <property type="entry name" value="Nitroreductase-like"/>
</dbReference>
<keyword evidence="3" id="KW-0285">Flavoprotein</keyword>
<evidence type="ECO:0000256" key="4">
    <source>
        <dbReference type="ARBA" id="ARBA00022643"/>
    </source>
</evidence>
<evidence type="ECO:0000256" key="7">
    <source>
        <dbReference type="ARBA" id="ARBA00023027"/>
    </source>
</evidence>
<dbReference type="Gene3D" id="3.40.109.10">
    <property type="entry name" value="NADH Oxidase"/>
    <property type="match status" value="1"/>
</dbReference>
<evidence type="ECO:0000256" key="1">
    <source>
        <dbReference type="ARBA" id="ARBA00001917"/>
    </source>
</evidence>
<dbReference type="SUPFAM" id="SSF55469">
    <property type="entry name" value="FMN-dependent nitroreductase-like"/>
    <property type="match status" value="1"/>
</dbReference>
<gene>
    <name evidence="9" type="ORF">EC604_21875</name>
</gene>
<organism evidence="9 10">
    <name type="scientific">Paenibacillus amylolyticus</name>
    <dbReference type="NCBI Taxonomy" id="1451"/>
    <lineage>
        <taxon>Bacteria</taxon>
        <taxon>Bacillati</taxon>
        <taxon>Bacillota</taxon>
        <taxon>Bacilli</taxon>
        <taxon>Bacillales</taxon>
        <taxon>Paenibacillaceae</taxon>
        <taxon>Paenibacillus</taxon>
    </lineage>
</organism>
<dbReference type="OrthoDB" id="9804207at2"/>
<evidence type="ECO:0000256" key="6">
    <source>
        <dbReference type="ARBA" id="ARBA00023002"/>
    </source>
</evidence>
<feature type="domain" description="Nitroreductase" evidence="8">
    <location>
        <begin position="22"/>
        <end position="176"/>
    </location>
</feature>
<name>A0A5M9WY98_PAEAM</name>
<protein>
    <submittedName>
        <fullName evidence="9">Nitroreductase</fullName>
    </submittedName>
</protein>
<dbReference type="InterPro" id="IPR026021">
    <property type="entry name" value="YdjA-like"/>
</dbReference>
<proteinExistence type="inferred from homology"/>
<sequence length="200" mass="23432">MLKIRREYILESESYQFIEKTIRERRTVNQFTGENVPVSLIMELLDAAVWAPFHSRKEPWRFLMFVNEGRKQFSDAVLATYPADKREQYGERVEQAYCSEVPVHLLVLIDEEPRWKEWEEALSATSALIQNLQLLAWERDIGVVWKTNDYNWSPVFREAVGVKPGQKVVGTLHMGYFDKSKVRRPRPRTAVSELLTLVDS</sequence>
<dbReference type="GO" id="GO:0016491">
    <property type="term" value="F:oxidoreductase activity"/>
    <property type="evidence" value="ECO:0007669"/>
    <property type="project" value="UniProtKB-KW"/>
</dbReference>
<dbReference type="InterPro" id="IPR052530">
    <property type="entry name" value="NAD(P)H_nitroreductase"/>
</dbReference>
<evidence type="ECO:0000259" key="8">
    <source>
        <dbReference type="Pfam" id="PF00881"/>
    </source>
</evidence>